<sequence>MSHCKGNRPITISFMKACYFKTVKTAQPNPEEDMKAFGNPTVMHWSCTSKAAWSFEDVAKRKDGCHKISKHNFPRPQVDGSLSDEQAWNLRGEILAEPKHDGTEERKPRICLFQTRLQIVWPESLRSKPHGNQLAQKFQGQTMQSQCPTVQAIRHADSEPRIGTEVFRNLSLAEPNSCRALFLARKMKPNKHTLKPCGAKPHGSQYIFVVDRPFVSKFQSQIPCGAGPTRHQPYFLLRCPLETSDKVYLEALRGSNSPRHTLEALGTLILRRELTEQLNLYRESRHGFPQDRNTSGCIQSAREPSAWKRETAAPSWDGRSGSIE</sequence>
<dbReference type="InParanoid" id="A0A2H3CSX5"/>
<dbReference type="AlphaFoldDB" id="A0A2H3CSX5"/>
<protein>
    <submittedName>
        <fullName evidence="2">Uncharacterized protein</fullName>
    </submittedName>
</protein>
<evidence type="ECO:0000313" key="2">
    <source>
        <dbReference type="EMBL" id="PBK86131.1"/>
    </source>
</evidence>
<dbReference type="Proteomes" id="UP000217790">
    <property type="component" value="Unassembled WGS sequence"/>
</dbReference>
<proteinExistence type="predicted"/>
<organism evidence="2 3">
    <name type="scientific">Armillaria gallica</name>
    <name type="common">Bulbous honey fungus</name>
    <name type="synonym">Armillaria bulbosa</name>
    <dbReference type="NCBI Taxonomy" id="47427"/>
    <lineage>
        <taxon>Eukaryota</taxon>
        <taxon>Fungi</taxon>
        <taxon>Dikarya</taxon>
        <taxon>Basidiomycota</taxon>
        <taxon>Agaricomycotina</taxon>
        <taxon>Agaricomycetes</taxon>
        <taxon>Agaricomycetidae</taxon>
        <taxon>Agaricales</taxon>
        <taxon>Marasmiineae</taxon>
        <taxon>Physalacriaceae</taxon>
        <taxon>Armillaria</taxon>
    </lineage>
</organism>
<name>A0A2H3CSX5_ARMGA</name>
<dbReference type="EMBL" id="KZ293686">
    <property type="protein sequence ID" value="PBK86131.1"/>
    <property type="molecule type" value="Genomic_DNA"/>
</dbReference>
<gene>
    <name evidence="2" type="ORF">ARMGADRAFT_1035857</name>
</gene>
<accession>A0A2H3CSX5</accession>
<feature type="region of interest" description="Disordered" evidence="1">
    <location>
        <begin position="285"/>
        <end position="324"/>
    </location>
</feature>
<evidence type="ECO:0000256" key="1">
    <source>
        <dbReference type="SAM" id="MobiDB-lite"/>
    </source>
</evidence>
<reference evidence="3" key="1">
    <citation type="journal article" date="2017" name="Nat. Ecol. Evol.">
        <title>Genome expansion and lineage-specific genetic innovations in the forest pathogenic fungi Armillaria.</title>
        <authorList>
            <person name="Sipos G."/>
            <person name="Prasanna A.N."/>
            <person name="Walter M.C."/>
            <person name="O'Connor E."/>
            <person name="Balint B."/>
            <person name="Krizsan K."/>
            <person name="Kiss B."/>
            <person name="Hess J."/>
            <person name="Varga T."/>
            <person name="Slot J."/>
            <person name="Riley R."/>
            <person name="Boka B."/>
            <person name="Rigling D."/>
            <person name="Barry K."/>
            <person name="Lee J."/>
            <person name="Mihaltcheva S."/>
            <person name="LaButti K."/>
            <person name="Lipzen A."/>
            <person name="Waldron R."/>
            <person name="Moloney N.M."/>
            <person name="Sperisen C."/>
            <person name="Kredics L."/>
            <person name="Vagvoelgyi C."/>
            <person name="Patrignani A."/>
            <person name="Fitzpatrick D."/>
            <person name="Nagy I."/>
            <person name="Doyle S."/>
            <person name="Anderson J.B."/>
            <person name="Grigoriev I.V."/>
            <person name="Gueldener U."/>
            <person name="Muensterkoetter M."/>
            <person name="Nagy L.G."/>
        </authorList>
    </citation>
    <scope>NUCLEOTIDE SEQUENCE [LARGE SCALE GENOMIC DNA]</scope>
    <source>
        <strain evidence="3">Ar21-2</strain>
    </source>
</reference>
<evidence type="ECO:0000313" key="3">
    <source>
        <dbReference type="Proteomes" id="UP000217790"/>
    </source>
</evidence>
<keyword evidence="3" id="KW-1185">Reference proteome</keyword>